<dbReference type="PROSITE" id="PS50977">
    <property type="entry name" value="HTH_TETR_2"/>
    <property type="match status" value="1"/>
</dbReference>
<name>A0ABW2B8E0_9RHOB</name>
<dbReference type="PROSITE" id="PS01081">
    <property type="entry name" value="HTH_TETR_1"/>
    <property type="match status" value="1"/>
</dbReference>
<keyword evidence="3" id="KW-0804">Transcription</keyword>
<evidence type="ECO:0000256" key="5">
    <source>
        <dbReference type="SAM" id="MobiDB-lite"/>
    </source>
</evidence>
<dbReference type="InterPro" id="IPR050109">
    <property type="entry name" value="HTH-type_TetR-like_transc_reg"/>
</dbReference>
<dbReference type="Gene3D" id="1.10.357.10">
    <property type="entry name" value="Tetracycline Repressor, domain 2"/>
    <property type="match status" value="1"/>
</dbReference>
<dbReference type="InterPro" id="IPR001647">
    <property type="entry name" value="HTH_TetR"/>
</dbReference>
<proteinExistence type="predicted"/>
<evidence type="ECO:0000256" key="4">
    <source>
        <dbReference type="PROSITE-ProRule" id="PRU00335"/>
    </source>
</evidence>
<dbReference type="InterPro" id="IPR009057">
    <property type="entry name" value="Homeodomain-like_sf"/>
</dbReference>
<keyword evidence="1" id="KW-0805">Transcription regulation</keyword>
<evidence type="ECO:0000256" key="1">
    <source>
        <dbReference type="ARBA" id="ARBA00023015"/>
    </source>
</evidence>
<feature type="region of interest" description="Disordered" evidence="5">
    <location>
        <begin position="1"/>
        <end position="22"/>
    </location>
</feature>
<protein>
    <submittedName>
        <fullName evidence="7">TetR/AcrR family transcriptional regulator</fullName>
    </submittedName>
</protein>
<dbReference type="Proteomes" id="UP001596353">
    <property type="component" value="Unassembled WGS sequence"/>
</dbReference>
<dbReference type="PANTHER" id="PTHR30055">
    <property type="entry name" value="HTH-TYPE TRANSCRIPTIONAL REGULATOR RUTR"/>
    <property type="match status" value="1"/>
</dbReference>
<evidence type="ECO:0000313" key="7">
    <source>
        <dbReference type="EMBL" id="MFC6761823.1"/>
    </source>
</evidence>
<evidence type="ECO:0000256" key="2">
    <source>
        <dbReference type="ARBA" id="ARBA00023125"/>
    </source>
</evidence>
<keyword evidence="2 4" id="KW-0238">DNA-binding</keyword>
<dbReference type="EMBL" id="JBHSWG010000003">
    <property type="protein sequence ID" value="MFC6761823.1"/>
    <property type="molecule type" value="Genomic_DNA"/>
</dbReference>
<keyword evidence="8" id="KW-1185">Reference proteome</keyword>
<reference evidence="8" key="1">
    <citation type="journal article" date="2019" name="Int. J. Syst. Evol. Microbiol.">
        <title>The Global Catalogue of Microorganisms (GCM) 10K type strain sequencing project: providing services to taxonomists for standard genome sequencing and annotation.</title>
        <authorList>
            <consortium name="The Broad Institute Genomics Platform"/>
            <consortium name="The Broad Institute Genome Sequencing Center for Infectious Disease"/>
            <person name="Wu L."/>
            <person name="Ma J."/>
        </authorList>
    </citation>
    <scope>NUCLEOTIDE SEQUENCE [LARGE SCALE GENOMIC DNA]</scope>
    <source>
        <strain evidence="8">CCUG 66188</strain>
    </source>
</reference>
<dbReference type="PRINTS" id="PR00455">
    <property type="entry name" value="HTHTETR"/>
</dbReference>
<dbReference type="InterPro" id="IPR023772">
    <property type="entry name" value="DNA-bd_HTH_TetR-type_CS"/>
</dbReference>
<gene>
    <name evidence="7" type="ORF">ACFQFQ_23810</name>
</gene>
<dbReference type="PANTHER" id="PTHR30055:SF234">
    <property type="entry name" value="HTH-TYPE TRANSCRIPTIONAL REGULATOR BETI"/>
    <property type="match status" value="1"/>
</dbReference>
<feature type="domain" description="HTH tetR-type" evidence="6">
    <location>
        <begin position="22"/>
        <end position="82"/>
    </location>
</feature>
<organism evidence="7 8">
    <name type="scientific">Sulfitobacter porphyrae</name>
    <dbReference type="NCBI Taxonomy" id="1246864"/>
    <lineage>
        <taxon>Bacteria</taxon>
        <taxon>Pseudomonadati</taxon>
        <taxon>Pseudomonadota</taxon>
        <taxon>Alphaproteobacteria</taxon>
        <taxon>Rhodobacterales</taxon>
        <taxon>Roseobacteraceae</taxon>
        <taxon>Sulfitobacter</taxon>
    </lineage>
</organism>
<accession>A0ABW2B8E0</accession>
<sequence length="233" mass="25844">MGQTTSIEAAQGAPGLRDRKKARRREEILEAAQGLFASQGVDVTTMADIAEAVGVSQPTVFNYFGNKGGILIALIHEGAARERQHSKIMVPRTDLDFATLLVTIFSEFAEGTLRIASKRIWRYAEADTIRYPTTELAQSYQIVNTELMSALRQVLSSYDLTLHDGNPADVDHLVQILYDIWGGAFFDLIKSEDMTIADHRIALTQRLEPLCRMIFAPDFLAEPTLNTTIGDPT</sequence>
<evidence type="ECO:0000256" key="3">
    <source>
        <dbReference type="ARBA" id="ARBA00023163"/>
    </source>
</evidence>
<evidence type="ECO:0000313" key="8">
    <source>
        <dbReference type="Proteomes" id="UP001596353"/>
    </source>
</evidence>
<dbReference type="SUPFAM" id="SSF46689">
    <property type="entry name" value="Homeodomain-like"/>
    <property type="match status" value="1"/>
</dbReference>
<dbReference type="Pfam" id="PF00440">
    <property type="entry name" value="TetR_N"/>
    <property type="match status" value="1"/>
</dbReference>
<comment type="caution">
    <text evidence="7">The sequence shown here is derived from an EMBL/GenBank/DDBJ whole genome shotgun (WGS) entry which is preliminary data.</text>
</comment>
<feature type="DNA-binding region" description="H-T-H motif" evidence="4">
    <location>
        <begin position="45"/>
        <end position="64"/>
    </location>
</feature>
<evidence type="ECO:0000259" key="6">
    <source>
        <dbReference type="PROSITE" id="PS50977"/>
    </source>
</evidence>